<comment type="caution">
    <text evidence="1">The sequence shown here is derived from an EMBL/GenBank/DDBJ whole genome shotgun (WGS) entry which is preliminary data.</text>
</comment>
<dbReference type="Proteomes" id="UP000758603">
    <property type="component" value="Unassembled WGS sequence"/>
</dbReference>
<evidence type="ECO:0000313" key="2">
    <source>
        <dbReference type="Proteomes" id="UP000758603"/>
    </source>
</evidence>
<sequence>MPSDSMNNLETFPFLRLPLELRLRILEFTDLVAPLNRITWHQRAGYKISWNFSICMPSCKPPYDTCHPKAHQACAPDHYAWGSSTCTICPHARPRHRRDPKIYSNCWTCRHYACQFQSTWKPPSSLFLVCRTLLDEAQRIFFSHNHFEIHDDHDWRVYGNDLSETPVPKPTRWAISEFLSRRLKSNSLHYVRSLQYWFLCSVTSLTEPNGERTVDDEIFAEHVSMYQDWLQVLGNVKERLKLRLFIWDCFRLEGDLKMDTCRKMQPEQCFTLVEPLRDKIFGRPMSIEVQELVLDTEESQVELRLQYIPKTTTPNIWAMHDSLGLG</sequence>
<dbReference type="GeneID" id="70125126"/>
<reference evidence="1" key="1">
    <citation type="journal article" date="2021" name="Nat. Commun.">
        <title>Genetic determinants of endophytism in the Arabidopsis root mycobiome.</title>
        <authorList>
            <person name="Mesny F."/>
            <person name="Miyauchi S."/>
            <person name="Thiergart T."/>
            <person name="Pickel B."/>
            <person name="Atanasova L."/>
            <person name="Karlsson M."/>
            <person name="Huettel B."/>
            <person name="Barry K.W."/>
            <person name="Haridas S."/>
            <person name="Chen C."/>
            <person name="Bauer D."/>
            <person name="Andreopoulos W."/>
            <person name="Pangilinan J."/>
            <person name="LaButti K."/>
            <person name="Riley R."/>
            <person name="Lipzen A."/>
            <person name="Clum A."/>
            <person name="Drula E."/>
            <person name="Henrissat B."/>
            <person name="Kohler A."/>
            <person name="Grigoriev I.V."/>
            <person name="Martin F.M."/>
            <person name="Hacquard S."/>
        </authorList>
    </citation>
    <scope>NUCLEOTIDE SEQUENCE</scope>
    <source>
        <strain evidence="1">MPI-SDFR-AT-0073</strain>
    </source>
</reference>
<name>A0A9P8UFT4_9PEZI</name>
<keyword evidence="2" id="KW-1185">Reference proteome</keyword>
<protein>
    <submittedName>
        <fullName evidence="1">Uncharacterized protein</fullName>
    </submittedName>
</protein>
<gene>
    <name evidence="1" type="ORF">BKA67DRAFT_329604</name>
</gene>
<dbReference type="RefSeq" id="XP_045955735.1">
    <property type="nucleotide sequence ID" value="XM_046096233.1"/>
</dbReference>
<proteinExistence type="predicted"/>
<evidence type="ECO:0000313" key="1">
    <source>
        <dbReference type="EMBL" id="KAH6651457.1"/>
    </source>
</evidence>
<dbReference type="AlphaFoldDB" id="A0A9P8UFT4"/>
<dbReference type="EMBL" id="JAGPXC010000006">
    <property type="protein sequence ID" value="KAH6651457.1"/>
    <property type="molecule type" value="Genomic_DNA"/>
</dbReference>
<accession>A0A9P8UFT4</accession>
<organism evidence="1 2">
    <name type="scientific">Truncatella angustata</name>
    <dbReference type="NCBI Taxonomy" id="152316"/>
    <lineage>
        <taxon>Eukaryota</taxon>
        <taxon>Fungi</taxon>
        <taxon>Dikarya</taxon>
        <taxon>Ascomycota</taxon>
        <taxon>Pezizomycotina</taxon>
        <taxon>Sordariomycetes</taxon>
        <taxon>Xylariomycetidae</taxon>
        <taxon>Amphisphaeriales</taxon>
        <taxon>Sporocadaceae</taxon>
        <taxon>Truncatella</taxon>
    </lineage>
</organism>
<dbReference type="OrthoDB" id="2099276at2759"/>